<dbReference type="SMART" id="SM00028">
    <property type="entry name" value="TPR"/>
    <property type="match status" value="7"/>
</dbReference>
<keyword evidence="4" id="KW-1185">Reference proteome</keyword>
<dbReference type="InterPro" id="IPR027417">
    <property type="entry name" value="P-loop_NTPase"/>
</dbReference>
<dbReference type="SUPFAM" id="SSF48452">
    <property type="entry name" value="TPR-like"/>
    <property type="match status" value="1"/>
</dbReference>
<dbReference type="InterPro" id="IPR011990">
    <property type="entry name" value="TPR-like_helical_dom_sf"/>
</dbReference>
<dbReference type="InterPro" id="IPR059106">
    <property type="entry name" value="WHD_MalT"/>
</dbReference>
<dbReference type="InterPro" id="IPR019734">
    <property type="entry name" value="TPR_rpt"/>
</dbReference>
<reference evidence="3 4" key="1">
    <citation type="submission" date="2020-03" db="EMBL/GenBank/DDBJ databases">
        <title>WGS of actinomycetes isolated from Thailand.</title>
        <authorList>
            <person name="Thawai C."/>
        </authorList>
    </citation>
    <scope>NUCLEOTIDE SEQUENCE [LARGE SCALE GENOMIC DNA]</scope>
    <source>
        <strain evidence="3 4">PRB2-1</strain>
    </source>
</reference>
<keyword evidence="1" id="KW-0802">TPR repeat</keyword>
<gene>
    <name evidence="3" type="ORF">HCN08_31850</name>
</gene>
<dbReference type="Proteomes" id="UP000734511">
    <property type="component" value="Unassembled WGS sequence"/>
</dbReference>
<evidence type="ECO:0000259" key="2">
    <source>
        <dbReference type="Pfam" id="PF25873"/>
    </source>
</evidence>
<evidence type="ECO:0000313" key="3">
    <source>
        <dbReference type="EMBL" id="NJP47965.1"/>
    </source>
</evidence>
<comment type="caution">
    <text evidence="3">The sequence shown here is derived from an EMBL/GenBank/DDBJ whole genome shotgun (WGS) entry which is preliminary data.</text>
</comment>
<name>A0ABX0ZVJ6_9ACTN</name>
<feature type="repeat" description="TPR" evidence="1">
    <location>
        <begin position="988"/>
        <end position="1021"/>
    </location>
</feature>
<dbReference type="SUPFAM" id="SSF52540">
    <property type="entry name" value="P-loop containing nucleoside triphosphate hydrolases"/>
    <property type="match status" value="1"/>
</dbReference>
<dbReference type="EMBL" id="JAATEJ010000037">
    <property type="protein sequence ID" value="NJP47965.1"/>
    <property type="molecule type" value="Genomic_DNA"/>
</dbReference>
<dbReference type="Gene3D" id="1.25.40.10">
    <property type="entry name" value="Tetratricopeptide repeat domain"/>
    <property type="match status" value="3"/>
</dbReference>
<organism evidence="3 4">
    <name type="scientific">Actinacidiphila epipremni</name>
    <dbReference type="NCBI Taxonomy" id="2053013"/>
    <lineage>
        <taxon>Bacteria</taxon>
        <taxon>Bacillati</taxon>
        <taxon>Actinomycetota</taxon>
        <taxon>Actinomycetes</taxon>
        <taxon>Kitasatosporales</taxon>
        <taxon>Streptomycetaceae</taxon>
        <taxon>Actinacidiphila</taxon>
    </lineage>
</organism>
<dbReference type="Pfam" id="PF25873">
    <property type="entry name" value="WHD_MalT"/>
    <property type="match status" value="1"/>
</dbReference>
<evidence type="ECO:0000256" key="1">
    <source>
        <dbReference type="PROSITE-ProRule" id="PRU00339"/>
    </source>
</evidence>
<dbReference type="PANTHER" id="PTHR10098:SF108">
    <property type="entry name" value="TETRATRICOPEPTIDE REPEAT PROTEIN 28"/>
    <property type="match status" value="1"/>
</dbReference>
<evidence type="ECO:0000313" key="4">
    <source>
        <dbReference type="Proteomes" id="UP000734511"/>
    </source>
</evidence>
<feature type="domain" description="MalT-like winged helix" evidence="2">
    <location>
        <begin position="302"/>
        <end position="384"/>
    </location>
</feature>
<protein>
    <submittedName>
        <fullName evidence="3">Tetratricopeptide repeat protein</fullName>
    </submittedName>
</protein>
<dbReference type="RefSeq" id="WP_167986795.1">
    <property type="nucleotide sequence ID" value="NZ_JAATEJ010000037.1"/>
</dbReference>
<proteinExistence type="predicted"/>
<dbReference type="PROSITE" id="PS50005">
    <property type="entry name" value="TPR"/>
    <property type="match status" value="1"/>
</dbReference>
<dbReference type="PANTHER" id="PTHR10098">
    <property type="entry name" value="RAPSYN-RELATED"/>
    <property type="match status" value="1"/>
</dbReference>
<dbReference type="Pfam" id="PF13424">
    <property type="entry name" value="TPR_12"/>
    <property type="match status" value="2"/>
</dbReference>
<sequence>MPVDRMESTRTIRLAQHRRFAELCRDSAPWRVWALWGAPGIGKSTLLDSLAVSASGGRALYRLDAEALGASADPQTAFVQAVGAALVRAVPWWRVWWDRLRWNKARRRATSLLRAGSASTALTVSGGSTVSGIRQTALAEPGPLAVEAARDVLTDAAVSVGAGLGRRRVAVVLVDNSEYLVPHPGTWADASWLLGLGLPRLLGDVRGLRVVLAGRARLDLPETLAARARQDELPPWGAAATRRFLRARGVTEGAVDGAVAACRGVALWAEVATRALRDGTDADELAEAVSRDQAHGWLTARLLERLPEPERDAFQASCVLATVTEAALAALVAEGREAGRMVKQLAARGLLLPAARRPGRRSAGMWRVHPLLRAAVHAYLSDPERPDRERLDSWHRRAAAYYALRSDGLAEEARHRFAVGDTTCVGRWREALSDALRAGRSDLVLVWSALALEPPAGAVVAASVPQCAADAHLARSRVWLARRDCARATAEAEAAVEDYTRAGQQRSAALAARVAGQAAWTAGRPGDALRWWENALERDPRAGDMLALPLACAVHDTGDLPRAENLLQAFDRPTDPPATDRTPATGLDAEIALADGLSPDRVRSHVLRRLAEVAADRAQWERSADFLQRAAGTSPGPEERCHIHRVKARTALFHWRMNEARDEVGAMSAEAEMCGPGPTRAAALVVRARYSRQRSRWLDSAAESTAVPRLRGTVLGDDAADAGESMPLVVRRGETALAARQVSEHQMEALRAAQAAGNLRLLAYATALESPDGTSELYEQAGDRLGLARHFAGMSRPALENASHRNITSSELGLHLCRELQDRVGEAAALLHIATARQAHAQRDLARASFVEAMELCAAIGDRLGTAYAALGVAHCAAEATAGSPAYIDPLEAARDVYWRMGNLPALVTADFRLGEEEEGRGAFRLAHRHFAHALVGYGLLGDTLGEAQTLNRLGSCERVLEEPSWSRIHHEHALRLYESADDAYGQANSHFNLGEALVDLGEHDEARRHLEEALVLHERSRRVVGQGLVRQALATLARARADYARAVRDDTSALRHFVSADDRFGQASALLGLGRSATALGDHEEAERCFAEAADHYSSVGSDYGVALCHEGLAAVCSALGQRADSAGHWARAAGLHEKCGLAAYAQRCRLEQEAEEG</sequence>
<accession>A0ABX0ZVJ6</accession>